<comment type="caution">
    <text evidence="1">The sequence shown here is derived from an EMBL/GenBank/DDBJ whole genome shotgun (WGS) entry which is preliminary data.</text>
</comment>
<dbReference type="Proteomes" id="UP000295129">
    <property type="component" value="Unassembled WGS sequence"/>
</dbReference>
<reference evidence="1 2" key="1">
    <citation type="submission" date="2019-03" db="EMBL/GenBank/DDBJ databases">
        <title>Genomic Encyclopedia of Type Strains, Phase IV (KMG-IV): sequencing the most valuable type-strain genomes for metagenomic binning, comparative biology and taxonomic classification.</title>
        <authorList>
            <person name="Goeker M."/>
        </authorList>
    </citation>
    <scope>NUCLEOTIDE SEQUENCE [LARGE SCALE GENOMIC DNA]</scope>
    <source>
        <strain evidence="1 2">DSM 12121</strain>
    </source>
</reference>
<gene>
    <name evidence="1" type="ORF">C7389_101492</name>
</gene>
<proteinExistence type="predicted"/>
<organism evidence="1 2">
    <name type="scientific">Azoarcus indigens</name>
    <dbReference type="NCBI Taxonomy" id="29545"/>
    <lineage>
        <taxon>Bacteria</taxon>
        <taxon>Pseudomonadati</taxon>
        <taxon>Pseudomonadota</taxon>
        <taxon>Betaproteobacteria</taxon>
        <taxon>Rhodocyclales</taxon>
        <taxon>Zoogloeaceae</taxon>
        <taxon>Azoarcus</taxon>
    </lineage>
</organism>
<evidence type="ECO:0000313" key="1">
    <source>
        <dbReference type="EMBL" id="TDN57107.1"/>
    </source>
</evidence>
<keyword evidence="2" id="KW-1185">Reference proteome</keyword>
<evidence type="ECO:0000313" key="2">
    <source>
        <dbReference type="Proteomes" id="UP000295129"/>
    </source>
</evidence>
<dbReference type="AlphaFoldDB" id="A0A4R6EI33"/>
<accession>A0A4R6EI33</accession>
<evidence type="ECO:0008006" key="3">
    <source>
        <dbReference type="Google" id="ProtNLM"/>
    </source>
</evidence>
<dbReference type="EMBL" id="SNVV01000001">
    <property type="protein sequence ID" value="TDN57107.1"/>
    <property type="molecule type" value="Genomic_DNA"/>
</dbReference>
<name>A0A4R6EI33_9RHOO</name>
<dbReference type="RefSeq" id="WP_133587984.1">
    <property type="nucleotide sequence ID" value="NZ_SNVV01000001.1"/>
</dbReference>
<protein>
    <recommendedName>
        <fullName evidence="3">Flagellar hook-length control protein FliK</fullName>
    </recommendedName>
</protein>
<sequence length="330" mass="34320">MSVGRVAAVVHTQAIHPHGGNAARSLPNAGDTLRLTFAETLGDDLLAHTEDGLSLRLGGLGRLSRDLAPGDVLMLKVLSTAPRLELELFGNLGARGGAAATPAANAEPAAMRLDQAALRQISWHVPDPAMLAQGWRHLVLGVAMDEPLARAQLAGMQSMFAPAAGLADTTPNVPPAQVERWIFPVFAWGGVPAMLRVLPVEEEEGTPPRRRLRTYALRLELVLPGLGHVVIQVQGGGGGVQLSLGVERREGMPTVRDALPAIATAMASADLRLLKVALMHGQPPITVPSLAGLSPGTAAAALAPGLFRAAAEVAVVLLGCAMAKDNRARA</sequence>
<dbReference type="OrthoDB" id="7056260at2"/>